<sequence length="200" mass="23989">MLIQELFQEFLKNKKNLEIRNQLINLHLPLVNKIVNRFKYYPKLLTREDLYQEGILGLIKSLNNYQYLGYDFITYATPKIKFAINELIRQSHSPSIPQKTHKSNNTSFQEEKHIWYYNKTLNPHQLWLKQVNHELLLKKLKTKLSRNEFNIIRLSFGVPLENINEDYRPSYSNQEIAYKLNLSLRQIETLKNIAINKLKK</sequence>
<dbReference type="NCBIfam" id="TIGR02937">
    <property type="entry name" value="sigma70-ECF"/>
    <property type="match status" value="1"/>
</dbReference>
<evidence type="ECO:0000259" key="1">
    <source>
        <dbReference type="Pfam" id="PF04542"/>
    </source>
</evidence>
<dbReference type="SUPFAM" id="SSF88946">
    <property type="entry name" value="Sigma2 domain of RNA polymerase sigma factors"/>
    <property type="match status" value="1"/>
</dbReference>
<feature type="domain" description="RNA polymerase sigma-70 region 2" evidence="1">
    <location>
        <begin position="23"/>
        <end position="90"/>
    </location>
</feature>
<keyword evidence="3" id="KW-1185">Reference proteome</keyword>
<gene>
    <name evidence="2" type="ORF">J8J04_02995</name>
</gene>
<evidence type="ECO:0000313" key="3">
    <source>
        <dbReference type="Proteomes" id="UP000811481"/>
    </source>
</evidence>
<dbReference type="Proteomes" id="UP000811481">
    <property type="component" value="Unassembled WGS sequence"/>
</dbReference>
<dbReference type="InterPro" id="IPR050239">
    <property type="entry name" value="Sigma-70_RNA_pol_init_factors"/>
</dbReference>
<accession>A0ABS5K5C6</accession>
<reference evidence="2" key="1">
    <citation type="submission" date="2021-04" db="EMBL/GenBank/DDBJ databases">
        <title>Draft genome sequence of StrPh-CL8, a phytoplasma strain causing strawberry phyllody in Chile.</title>
        <authorList>
            <person name="Cui W."/>
            <person name="Zamorano A."/>
            <person name="Fiore N."/>
        </authorList>
    </citation>
    <scope>NUCLEOTIDE SEQUENCE [LARGE SCALE GENOMIC DNA]</scope>
    <source>
        <strain evidence="2">StrPh-Cl</strain>
    </source>
</reference>
<dbReference type="PANTHER" id="PTHR30603">
    <property type="entry name" value="RNA POLYMERASE SIGMA FACTOR RPO"/>
    <property type="match status" value="1"/>
</dbReference>
<dbReference type="InterPro" id="IPR007627">
    <property type="entry name" value="RNA_pol_sigma70_r2"/>
</dbReference>
<dbReference type="SUPFAM" id="SSF88659">
    <property type="entry name" value="Sigma3 and sigma4 domains of RNA polymerase sigma factors"/>
    <property type="match status" value="1"/>
</dbReference>
<dbReference type="Pfam" id="PF04542">
    <property type="entry name" value="Sigma70_r2"/>
    <property type="match status" value="1"/>
</dbReference>
<dbReference type="EMBL" id="JAGVRH010000024">
    <property type="protein sequence ID" value="MBS2126635.1"/>
    <property type="molecule type" value="Genomic_DNA"/>
</dbReference>
<dbReference type="PANTHER" id="PTHR30603:SF47">
    <property type="entry name" value="RNA POLYMERASE SIGMA FACTOR SIGD, CHLOROPLASTIC"/>
    <property type="match status" value="1"/>
</dbReference>
<dbReference type="InterPro" id="IPR014284">
    <property type="entry name" value="RNA_pol_sigma-70_dom"/>
</dbReference>
<evidence type="ECO:0000313" key="2">
    <source>
        <dbReference type="EMBL" id="MBS2126635.1"/>
    </source>
</evidence>
<dbReference type="InterPro" id="IPR013325">
    <property type="entry name" value="RNA_pol_sigma_r2"/>
</dbReference>
<comment type="caution">
    <text evidence="2">The sequence shown here is derived from an EMBL/GenBank/DDBJ whole genome shotgun (WGS) entry which is preliminary data.</text>
</comment>
<proteinExistence type="predicted"/>
<organism evidence="2 3">
    <name type="scientific">'Fragaria x ananassa' phyllody phytoplasma</name>
    <dbReference type="NCBI Taxonomy" id="2358428"/>
    <lineage>
        <taxon>Bacteria</taxon>
        <taxon>Bacillati</taxon>
        <taxon>Mycoplasmatota</taxon>
        <taxon>Mollicutes</taxon>
        <taxon>Acholeplasmatales</taxon>
        <taxon>Acholeplasmataceae</taxon>
        <taxon>Candidatus Phytoplasma</taxon>
        <taxon>16SrXIII (Mexican periwinkle virescence group)</taxon>
    </lineage>
</organism>
<dbReference type="InterPro" id="IPR013324">
    <property type="entry name" value="RNA_pol_sigma_r3/r4-like"/>
</dbReference>
<protein>
    <submittedName>
        <fullName evidence="2">Sigma-70 family RNA polymerase sigma factor</fullName>
    </submittedName>
</protein>
<dbReference type="Gene3D" id="1.10.1740.10">
    <property type="match status" value="1"/>
</dbReference>
<dbReference type="RefSeq" id="WP_212332232.1">
    <property type="nucleotide sequence ID" value="NZ_JAGVRH010000024.1"/>
</dbReference>
<name>A0ABS5K5C6_9MOLU</name>